<keyword evidence="4" id="KW-1185">Reference proteome</keyword>
<protein>
    <recommendedName>
        <fullName evidence="2">DnaJ-related protein N-terminal domain-containing protein</fullName>
    </recommendedName>
</protein>
<evidence type="ECO:0000313" key="3">
    <source>
        <dbReference type="EMBL" id="OHU97959.1"/>
    </source>
</evidence>
<dbReference type="Proteomes" id="UP000180253">
    <property type="component" value="Unassembled WGS sequence"/>
</dbReference>
<reference evidence="3 4" key="1">
    <citation type="submission" date="2016-10" db="EMBL/GenBank/DDBJ databases">
        <title>Pseudoalteromonas amylolytica sp. nov., isolated from the surface seawater.</title>
        <authorList>
            <person name="Wu Y.-H."/>
            <person name="Cheng H."/>
            <person name="Jin X.-B."/>
            <person name="Wang C.-S."/>
            <person name="Xu X.-W."/>
        </authorList>
    </citation>
    <scope>NUCLEOTIDE SEQUENCE [LARGE SCALE GENOMIC DNA]</scope>
    <source>
        <strain evidence="3 4">JCM 12483</strain>
    </source>
</reference>
<sequence>MLNPLVDTIFLIISDQQIHKVHTLAGMLSHQQVFPKLDEEPNKELFKKNFLIMNALYQLQNELLQEGLYLSVSGMHIQLSNISKKTPQTSDPLRDYYLDWQNYETTKDEVIELLDAFWQNFDSPSSLTSVPAAVIQDICKHWQLPYPYQRQQLKKVWRQQAVIQHPDKDEGCAKRFKQLKEEYDLLKAHLVVID</sequence>
<dbReference type="SUPFAM" id="SSF46565">
    <property type="entry name" value="Chaperone J-domain"/>
    <property type="match status" value="1"/>
</dbReference>
<gene>
    <name evidence="3" type="ORF">BIW53_00075</name>
</gene>
<dbReference type="Gene3D" id="1.10.287.110">
    <property type="entry name" value="DnaJ domain"/>
    <property type="match status" value="1"/>
</dbReference>
<dbReference type="OrthoDB" id="581986at2"/>
<dbReference type="RefSeq" id="WP_070989429.1">
    <property type="nucleotide sequence ID" value="NZ_CBCSHD010000016.1"/>
</dbReference>
<dbReference type="STRING" id="327939.BIW53_00075"/>
<dbReference type="Pfam" id="PF12339">
    <property type="entry name" value="DNAJ_related"/>
    <property type="match status" value="1"/>
</dbReference>
<accession>A0A1S1NCP3</accession>
<dbReference type="EMBL" id="MNAN01000006">
    <property type="protein sequence ID" value="OHU97959.1"/>
    <property type="molecule type" value="Genomic_DNA"/>
</dbReference>
<organism evidence="3 4">
    <name type="scientific">Pseudoalteromonas byunsanensis</name>
    <dbReference type="NCBI Taxonomy" id="327939"/>
    <lineage>
        <taxon>Bacteria</taxon>
        <taxon>Pseudomonadati</taxon>
        <taxon>Pseudomonadota</taxon>
        <taxon>Gammaproteobacteria</taxon>
        <taxon>Alteromonadales</taxon>
        <taxon>Pseudoalteromonadaceae</taxon>
        <taxon>Pseudoalteromonas</taxon>
    </lineage>
</organism>
<feature type="domain" description="DnaJ-related protein N-terminal" evidence="2">
    <location>
        <begin position="4"/>
        <end position="120"/>
    </location>
</feature>
<dbReference type="InterPro" id="IPR021059">
    <property type="entry name" value="DnaJ-related_N"/>
</dbReference>
<dbReference type="InterPro" id="IPR036869">
    <property type="entry name" value="J_dom_sf"/>
</dbReference>
<evidence type="ECO:0000259" key="2">
    <source>
        <dbReference type="Pfam" id="PF12339"/>
    </source>
</evidence>
<name>A0A1S1NCP3_9GAMM</name>
<dbReference type="AlphaFoldDB" id="A0A1S1NCP3"/>
<evidence type="ECO:0000313" key="4">
    <source>
        <dbReference type="Proteomes" id="UP000180253"/>
    </source>
</evidence>
<keyword evidence="1" id="KW-0143">Chaperone</keyword>
<comment type="caution">
    <text evidence="3">The sequence shown here is derived from an EMBL/GenBank/DDBJ whole genome shotgun (WGS) entry which is preliminary data.</text>
</comment>
<evidence type="ECO:0000256" key="1">
    <source>
        <dbReference type="ARBA" id="ARBA00023186"/>
    </source>
</evidence>
<proteinExistence type="predicted"/>